<feature type="transmembrane region" description="Helical" evidence="1">
    <location>
        <begin position="106"/>
        <end position="132"/>
    </location>
</feature>
<feature type="transmembrane region" description="Helical" evidence="1">
    <location>
        <begin position="44"/>
        <end position="65"/>
    </location>
</feature>
<feature type="transmembrane region" description="Helical" evidence="1">
    <location>
        <begin position="77"/>
        <end position="100"/>
    </location>
</feature>
<evidence type="ECO:0000313" key="3">
    <source>
        <dbReference type="Proteomes" id="UP000824211"/>
    </source>
</evidence>
<gene>
    <name evidence="2" type="ORF">H9771_07240</name>
</gene>
<evidence type="ECO:0000313" key="2">
    <source>
        <dbReference type="EMBL" id="HJB59430.1"/>
    </source>
</evidence>
<feature type="transmembrane region" description="Helical" evidence="1">
    <location>
        <begin position="144"/>
        <end position="160"/>
    </location>
</feature>
<reference evidence="2" key="2">
    <citation type="submission" date="2021-04" db="EMBL/GenBank/DDBJ databases">
        <authorList>
            <person name="Gilroy R."/>
        </authorList>
    </citation>
    <scope>NUCLEOTIDE SEQUENCE</scope>
    <source>
        <strain evidence="2">ChiHjej9B8-13557</strain>
    </source>
</reference>
<keyword evidence="1" id="KW-0472">Membrane</keyword>
<accession>A0A9D2S8I1</accession>
<organism evidence="2 3">
    <name type="scientific">Candidatus Faecalibacterium faecipullorum</name>
    <dbReference type="NCBI Taxonomy" id="2838578"/>
    <lineage>
        <taxon>Bacteria</taxon>
        <taxon>Bacillati</taxon>
        <taxon>Bacillota</taxon>
        <taxon>Clostridia</taxon>
        <taxon>Eubacteriales</taxon>
        <taxon>Oscillospiraceae</taxon>
        <taxon>Faecalibacterium</taxon>
    </lineage>
</organism>
<sequence>MHTSRLQKALSILANLAIVWMELKAIPLSWSGVHAQMFLFYTELSNLFAMGVCFVLALCQLRALVTGGEVPAAVHTLKYVAACCLMLTFLTVVFVLAPMYGPDGHYVMLLTSSMLYNHFLNPVTAFLSLTLWERAPALPRHAPLWAMVPTLLYGSVMLAANVAKVYKGPYPFLYVYEQPVWVSCLWVVLMLSGNALITMAVRRLAGGRLDGAGAFGYNKEKRPHRV</sequence>
<dbReference type="Proteomes" id="UP000824211">
    <property type="component" value="Unassembled WGS sequence"/>
</dbReference>
<keyword evidence="1" id="KW-1133">Transmembrane helix</keyword>
<feature type="transmembrane region" description="Helical" evidence="1">
    <location>
        <begin position="180"/>
        <end position="201"/>
    </location>
</feature>
<evidence type="ECO:0000256" key="1">
    <source>
        <dbReference type="SAM" id="Phobius"/>
    </source>
</evidence>
<comment type="caution">
    <text evidence="2">The sequence shown here is derived from an EMBL/GenBank/DDBJ whole genome shotgun (WGS) entry which is preliminary data.</text>
</comment>
<dbReference type="EMBL" id="DWXX01000127">
    <property type="protein sequence ID" value="HJB59430.1"/>
    <property type="molecule type" value="Genomic_DNA"/>
</dbReference>
<name>A0A9D2S8I1_9FIRM</name>
<keyword evidence="1" id="KW-0812">Transmembrane</keyword>
<reference evidence="2" key="1">
    <citation type="journal article" date="2021" name="PeerJ">
        <title>Extensive microbial diversity within the chicken gut microbiome revealed by metagenomics and culture.</title>
        <authorList>
            <person name="Gilroy R."/>
            <person name="Ravi A."/>
            <person name="Getino M."/>
            <person name="Pursley I."/>
            <person name="Horton D.L."/>
            <person name="Alikhan N.F."/>
            <person name="Baker D."/>
            <person name="Gharbi K."/>
            <person name="Hall N."/>
            <person name="Watson M."/>
            <person name="Adriaenssens E.M."/>
            <person name="Foster-Nyarko E."/>
            <person name="Jarju S."/>
            <person name="Secka A."/>
            <person name="Antonio M."/>
            <person name="Oren A."/>
            <person name="Chaudhuri R.R."/>
            <person name="La Ragione R."/>
            <person name="Hildebrand F."/>
            <person name="Pallen M.J."/>
        </authorList>
    </citation>
    <scope>NUCLEOTIDE SEQUENCE</scope>
    <source>
        <strain evidence="2">ChiHjej9B8-13557</strain>
    </source>
</reference>
<proteinExistence type="predicted"/>
<dbReference type="AlphaFoldDB" id="A0A9D2S8I1"/>
<feature type="transmembrane region" description="Helical" evidence="1">
    <location>
        <begin position="12"/>
        <end position="32"/>
    </location>
</feature>
<protein>
    <submittedName>
        <fullName evidence="2">Uncharacterized protein</fullName>
    </submittedName>
</protein>